<dbReference type="InterPro" id="IPR017441">
    <property type="entry name" value="Protein_kinase_ATP_BS"/>
</dbReference>
<evidence type="ECO:0000256" key="8">
    <source>
        <dbReference type="ARBA" id="ARBA00022729"/>
    </source>
</evidence>
<evidence type="ECO:0000313" key="20">
    <source>
        <dbReference type="EMBL" id="KCW72144.1"/>
    </source>
</evidence>
<comment type="similarity">
    <text evidence="18">Belongs to the protein kinase superfamily.</text>
</comment>
<keyword evidence="6" id="KW-0808">Transferase</keyword>
<organism evidence="20">
    <name type="scientific">Eucalyptus grandis</name>
    <name type="common">Flooded gum</name>
    <dbReference type="NCBI Taxonomy" id="71139"/>
    <lineage>
        <taxon>Eukaryota</taxon>
        <taxon>Viridiplantae</taxon>
        <taxon>Streptophyta</taxon>
        <taxon>Embryophyta</taxon>
        <taxon>Tracheophyta</taxon>
        <taxon>Spermatophyta</taxon>
        <taxon>Magnoliopsida</taxon>
        <taxon>eudicotyledons</taxon>
        <taxon>Gunneridae</taxon>
        <taxon>Pentapetalae</taxon>
        <taxon>rosids</taxon>
        <taxon>malvids</taxon>
        <taxon>Myrtales</taxon>
        <taxon>Myrtaceae</taxon>
        <taxon>Myrtoideae</taxon>
        <taxon>Eucalypteae</taxon>
        <taxon>Eucalyptus</taxon>
    </lineage>
</organism>
<dbReference type="PROSITE" id="PS00107">
    <property type="entry name" value="PROTEIN_KINASE_ATP"/>
    <property type="match status" value="1"/>
</dbReference>
<dbReference type="GO" id="GO:0002229">
    <property type="term" value="P:defense response to oomycetes"/>
    <property type="evidence" value="ECO:0007669"/>
    <property type="project" value="UniProtKB-ARBA"/>
</dbReference>
<evidence type="ECO:0000256" key="3">
    <source>
        <dbReference type="ARBA" id="ARBA00010217"/>
    </source>
</evidence>
<dbReference type="Gene3D" id="3.30.200.20">
    <property type="entry name" value="Phosphorylase Kinase, domain 1"/>
    <property type="match status" value="1"/>
</dbReference>
<evidence type="ECO:0000256" key="1">
    <source>
        <dbReference type="ARBA" id="ARBA00004251"/>
    </source>
</evidence>
<dbReference type="Pfam" id="PF00069">
    <property type="entry name" value="Pkinase"/>
    <property type="match status" value="1"/>
</dbReference>
<dbReference type="EMBL" id="KK198757">
    <property type="protein sequence ID" value="KCW72144.1"/>
    <property type="molecule type" value="Genomic_DNA"/>
</dbReference>
<keyword evidence="5 18" id="KW-0723">Serine/threonine-protein kinase</keyword>
<dbReference type="InParanoid" id="A0A059C1N1"/>
<keyword evidence="16" id="KW-0325">Glycoprotein</keyword>
<evidence type="ECO:0000256" key="10">
    <source>
        <dbReference type="ARBA" id="ARBA00022741"/>
    </source>
</evidence>
<dbReference type="InterPro" id="IPR011009">
    <property type="entry name" value="Kinase-like_dom_sf"/>
</dbReference>
<dbReference type="FunFam" id="3.30.200.20:FF:000039">
    <property type="entry name" value="receptor-like protein kinase FERONIA"/>
    <property type="match status" value="1"/>
</dbReference>
<evidence type="ECO:0000256" key="9">
    <source>
        <dbReference type="ARBA" id="ARBA00022734"/>
    </source>
</evidence>
<evidence type="ECO:0000256" key="12">
    <source>
        <dbReference type="ARBA" id="ARBA00022840"/>
    </source>
</evidence>
<evidence type="ECO:0000256" key="7">
    <source>
        <dbReference type="ARBA" id="ARBA00022692"/>
    </source>
</evidence>
<feature type="binding site" evidence="17">
    <location>
        <position position="90"/>
    </location>
    <ligand>
        <name>ATP</name>
        <dbReference type="ChEBI" id="CHEBI:30616"/>
    </ligand>
</feature>
<keyword evidence="13" id="KW-1133">Transmembrane helix</keyword>
<dbReference type="SUPFAM" id="SSF56112">
    <property type="entry name" value="Protein kinase-like (PK-like)"/>
    <property type="match status" value="1"/>
</dbReference>
<protein>
    <recommendedName>
        <fullName evidence="19">Protein kinase domain-containing protein</fullName>
    </recommendedName>
</protein>
<keyword evidence="12 17" id="KW-0067">ATP-binding</keyword>
<dbReference type="FunFam" id="1.10.510.10:FF:000240">
    <property type="entry name" value="Lectin-domain containing receptor kinase A4.3"/>
    <property type="match status" value="1"/>
</dbReference>
<dbReference type="Gramene" id="KCW72144">
    <property type="protein sequence ID" value="KCW72144"/>
    <property type="gene ID" value="EUGRSUZ_E00590"/>
</dbReference>
<evidence type="ECO:0000256" key="11">
    <source>
        <dbReference type="ARBA" id="ARBA00022777"/>
    </source>
</evidence>
<sequence>MATSDENGAIQVAAGASREVRIRVPNVTERGGEEGDPNLTMEFEKLSGPKKFSFEELKIATAGGKILGKGGFGVVYEGHIGHACTHVAVKVLTSNSRQGIKEYESEVMTLSQLRHKNLVPLIGYCHEEDKFILVYKFMSKGSVEDHLFNGGTLLDWESRYKIAKGLALALYYLHEQCDQYVIHSDIKSGNVMLDENFNAKLGDFGLARLVDHARGPRTTELIGTLGYAAPEYYATGKASKETDVYSFGVVLLEIGSGRRVIDLERGPGLPQWLWMQYGPDKLAHAVDSRLGKDFDKKQAEALMMVGLWCAHPIATSRPLIEDAMDVLNLKAKREPRELPLKIPQSTHSIDRKVSPGCLGF</sequence>
<dbReference type="SMART" id="SM00220">
    <property type="entry name" value="S_TKc"/>
    <property type="match status" value="1"/>
</dbReference>
<evidence type="ECO:0000256" key="4">
    <source>
        <dbReference type="ARBA" id="ARBA00022475"/>
    </source>
</evidence>
<keyword evidence="11" id="KW-0418">Kinase</keyword>
<reference evidence="20" key="1">
    <citation type="submission" date="2013-07" db="EMBL/GenBank/DDBJ databases">
        <title>The genome of Eucalyptus grandis.</title>
        <authorList>
            <person name="Schmutz J."/>
            <person name="Hayes R."/>
            <person name="Myburg A."/>
            <person name="Tuskan G."/>
            <person name="Grattapaglia D."/>
            <person name="Rokhsar D.S."/>
        </authorList>
    </citation>
    <scope>NUCLEOTIDE SEQUENCE</scope>
    <source>
        <tissue evidence="20">Leaf extractions</tissue>
    </source>
</reference>
<proteinExistence type="inferred from homology"/>
<keyword evidence="8" id="KW-0732">Signal</keyword>
<accession>A0A059C1N1</accession>
<gene>
    <name evidence="20" type="ORF">EUGRSUZ_E00590</name>
</gene>
<name>A0A059C1N1_EUCGR</name>
<comment type="similarity">
    <text evidence="2">In the N-terminal section; belongs to the leguminous lectin family.</text>
</comment>
<evidence type="ECO:0000256" key="16">
    <source>
        <dbReference type="ARBA" id="ARBA00023180"/>
    </source>
</evidence>
<evidence type="ECO:0000256" key="13">
    <source>
        <dbReference type="ARBA" id="ARBA00022989"/>
    </source>
</evidence>
<dbReference type="GO" id="GO:0004674">
    <property type="term" value="F:protein serine/threonine kinase activity"/>
    <property type="evidence" value="ECO:0007669"/>
    <property type="project" value="UniProtKB-KW"/>
</dbReference>
<evidence type="ECO:0000256" key="14">
    <source>
        <dbReference type="ARBA" id="ARBA00023136"/>
    </source>
</evidence>
<comment type="subcellular location">
    <subcellularLocation>
        <location evidence="1">Cell membrane</location>
        <topology evidence="1">Single-pass type I membrane protein</topology>
    </subcellularLocation>
</comment>
<dbReference type="InterPro" id="IPR000719">
    <property type="entry name" value="Prot_kinase_dom"/>
</dbReference>
<dbReference type="GO" id="GO:0030246">
    <property type="term" value="F:carbohydrate binding"/>
    <property type="evidence" value="ECO:0007669"/>
    <property type="project" value="UniProtKB-KW"/>
</dbReference>
<evidence type="ECO:0000256" key="6">
    <source>
        <dbReference type="ARBA" id="ARBA00022679"/>
    </source>
</evidence>
<evidence type="ECO:0000256" key="17">
    <source>
        <dbReference type="PROSITE-ProRule" id="PRU10141"/>
    </source>
</evidence>
<evidence type="ECO:0000256" key="15">
    <source>
        <dbReference type="ARBA" id="ARBA00023170"/>
    </source>
</evidence>
<dbReference type="GO" id="GO:0005886">
    <property type="term" value="C:plasma membrane"/>
    <property type="evidence" value="ECO:0000318"/>
    <property type="project" value="GO_Central"/>
</dbReference>
<dbReference type="GO" id="GO:0005524">
    <property type="term" value="F:ATP binding"/>
    <property type="evidence" value="ECO:0007669"/>
    <property type="project" value="UniProtKB-UniRule"/>
</dbReference>
<keyword evidence="15" id="KW-0675">Receptor</keyword>
<comment type="similarity">
    <text evidence="3">In the C-terminal section; belongs to the protein kinase superfamily. Ser/Thr protein kinase family.</text>
</comment>
<evidence type="ECO:0000256" key="5">
    <source>
        <dbReference type="ARBA" id="ARBA00022527"/>
    </source>
</evidence>
<keyword evidence="9" id="KW-0430">Lectin</keyword>
<dbReference type="PANTHER" id="PTHR27007">
    <property type="match status" value="1"/>
</dbReference>
<dbReference type="PROSITE" id="PS50011">
    <property type="entry name" value="PROTEIN_KINASE_DOM"/>
    <property type="match status" value="1"/>
</dbReference>
<dbReference type="Gene3D" id="1.10.510.10">
    <property type="entry name" value="Transferase(Phosphotransferase) domain 1"/>
    <property type="match status" value="1"/>
</dbReference>
<keyword evidence="4" id="KW-1003">Cell membrane</keyword>
<dbReference type="InterPro" id="IPR008271">
    <property type="entry name" value="Ser/Thr_kinase_AS"/>
</dbReference>
<dbReference type="InterPro" id="IPR050528">
    <property type="entry name" value="L-type_Lectin-RKs"/>
</dbReference>
<dbReference type="AlphaFoldDB" id="A0A059C1N1"/>
<keyword evidence="14" id="KW-0472">Membrane</keyword>
<feature type="domain" description="Protein kinase" evidence="19">
    <location>
        <begin position="61"/>
        <end position="314"/>
    </location>
</feature>
<keyword evidence="10 17" id="KW-0547">Nucleotide-binding</keyword>
<evidence type="ECO:0000256" key="18">
    <source>
        <dbReference type="RuleBase" id="RU000304"/>
    </source>
</evidence>
<evidence type="ECO:0000259" key="19">
    <source>
        <dbReference type="PROSITE" id="PS50011"/>
    </source>
</evidence>
<evidence type="ECO:0000256" key="2">
    <source>
        <dbReference type="ARBA" id="ARBA00008536"/>
    </source>
</evidence>
<dbReference type="PROSITE" id="PS00108">
    <property type="entry name" value="PROTEIN_KINASE_ST"/>
    <property type="match status" value="1"/>
</dbReference>
<keyword evidence="7" id="KW-0812">Transmembrane</keyword>